<organism evidence="10 11">
    <name type="scientific">Prauserella halophila</name>
    <dbReference type="NCBI Taxonomy" id="185641"/>
    <lineage>
        <taxon>Bacteria</taxon>
        <taxon>Bacillati</taxon>
        <taxon>Actinomycetota</taxon>
        <taxon>Actinomycetes</taxon>
        <taxon>Pseudonocardiales</taxon>
        <taxon>Pseudonocardiaceae</taxon>
        <taxon>Prauserella</taxon>
    </lineage>
</organism>
<evidence type="ECO:0000256" key="7">
    <source>
        <dbReference type="SAM" id="MobiDB-lite"/>
    </source>
</evidence>
<dbReference type="InterPro" id="IPR002884">
    <property type="entry name" value="P_dom"/>
</dbReference>
<dbReference type="PROSITE" id="PS51892">
    <property type="entry name" value="SUBTILASE"/>
    <property type="match status" value="1"/>
</dbReference>
<feature type="compositionally biased region" description="Polar residues" evidence="7">
    <location>
        <begin position="412"/>
        <end position="425"/>
    </location>
</feature>
<dbReference type="GO" id="GO:0006508">
    <property type="term" value="P:proteolysis"/>
    <property type="evidence" value="ECO:0007669"/>
    <property type="project" value="UniProtKB-KW"/>
</dbReference>
<dbReference type="InterPro" id="IPR023828">
    <property type="entry name" value="Peptidase_S8_Ser-AS"/>
</dbReference>
<dbReference type="InterPro" id="IPR008979">
    <property type="entry name" value="Galactose-bd-like_sf"/>
</dbReference>
<feature type="compositionally biased region" description="Acidic residues" evidence="7">
    <location>
        <begin position="395"/>
        <end position="408"/>
    </location>
</feature>
<dbReference type="InterPro" id="IPR023827">
    <property type="entry name" value="Peptidase_S8_Asp-AS"/>
</dbReference>
<evidence type="ECO:0000256" key="1">
    <source>
        <dbReference type="ARBA" id="ARBA00011073"/>
    </source>
</evidence>
<dbReference type="PANTHER" id="PTHR43806:SF11">
    <property type="entry name" value="CEREVISIN-RELATED"/>
    <property type="match status" value="1"/>
</dbReference>
<evidence type="ECO:0000313" key="11">
    <source>
        <dbReference type="Proteomes" id="UP001500653"/>
    </source>
</evidence>
<feature type="active site" description="Charge relay system" evidence="5">
    <location>
        <position position="337"/>
    </location>
</feature>
<dbReference type="PROSITE" id="PS00136">
    <property type="entry name" value="SUBTILASE_ASP"/>
    <property type="match status" value="1"/>
</dbReference>
<dbReference type="PROSITE" id="PS00138">
    <property type="entry name" value="SUBTILASE_SER"/>
    <property type="match status" value="1"/>
</dbReference>
<evidence type="ECO:0000256" key="3">
    <source>
        <dbReference type="ARBA" id="ARBA00022801"/>
    </source>
</evidence>
<keyword evidence="11" id="KW-1185">Reference proteome</keyword>
<dbReference type="InterPro" id="IPR050131">
    <property type="entry name" value="Peptidase_S8_subtilisin-like"/>
</dbReference>
<name>A0ABP4GQ88_9PSEU</name>
<dbReference type="Pfam" id="PF01483">
    <property type="entry name" value="P_proprotein"/>
    <property type="match status" value="1"/>
</dbReference>
<evidence type="ECO:0000256" key="2">
    <source>
        <dbReference type="ARBA" id="ARBA00022670"/>
    </source>
</evidence>
<dbReference type="InterPro" id="IPR015500">
    <property type="entry name" value="Peptidase_S8_subtilisin-rel"/>
</dbReference>
<dbReference type="Pfam" id="PF05922">
    <property type="entry name" value="Inhibitor_I9"/>
    <property type="match status" value="1"/>
</dbReference>
<evidence type="ECO:0000256" key="5">
    <source>
        <dbReference type="PROSITE-ProRule" id="PRU01240"/>
    </source>
</evidence>
<keyword evidence="4 5" id="KW-0720">Serine protease</keyword>
<dbReference type="SUPFAM" id="SSF49785">
    <property type="entry name" value="Galactose-binding domain-like"/>
    <property type="match status" value="1"/>
</dbReference>
<dbReference type="CDD" id="cd04077">
    <property type="entry name" value="Peptidases_S8_PCSK9_ProteinaseK_like"/>
    <property type="match status" value="1"/>
</dbReference>
<sequence length="521" mass="52771">MRSDKRKVGTAVGVGTAAAALVLGMAGTANAVPQEGSIVGANAETAVEGSYIVAMKDGVQTTAADLGGEVKHRYSSALNGYSADMSEAQAKRIAADPAVDYVEQVKRVHTAADQANPPSWGLDRVDQPELPLDDNYSSPNDGDGVTAYIIDTGILTSHEDFGGRATHGIDTVDGDNDATDCNGHGTHVAGTVGGTDYGVAKNVDLVGVRVLDCQGSGTNAGVIDGIDWVTENASGPSVANMSLGGGASTSIDEAVQNSIASGVTYGLAAGNDYGADACNSSPARTPEGITVGSTTSTDARSSFSNIGSCLDIFAPGSDITSAWIDSDTSENTISGTSMATPHVVGAAAVYLSANQNATPKQVGDALVAGGSEGVVSNPGTDSPNVLLNVVGDDSTPPDDPDPEPEPGDCEAVTNSDTTAIPSPGSMTSTVTVSGCEAASADATVDVDITHPYRGDIALDLVAPDGSDYNLKTSGWDSGDDINETYTVDLSGVSEPNGEWTLKVTDAYSWDTGSLNSWTLTL</sequence>
<evidence type="ECO:0000256" key="8">
    <source>
        <dbReference type="SAM" id="SignalP"/>
    </source>
</evidence>
<feature type="domain" description="P/Homo B" evidence="9">
    <location>
        <begin position="402"/>
        <end position="521"/>
    </location>
</feature>
<reference evidence="11" key="1">
    <citation type="journal article" date="2019" name="Int. J. Syst. Evol. Microbiol.">
        <title>The Global Catalogue of Microorganisms (GCM) 10K type strain sequencing project: providing services to taxonomists for standard genome sequencing and annotation.</title>
        <authorList>
            <consortium name="The Broad Institute Genomics Platform"/>
            <consortium name="The Broad Institute Genome Sequencing Center for Infectious Disease"/>
            <person name="Wu L."/>
            <person name="Ma J."/>
        </authorList>
    </citation>
    <scope>NUCLEOTIDE SEQUENCE [LARGE SCALE GENOMIC DNA]</scope>
    <source>
        <strain evidence="11">JCM 13023</strain>
    </source>
</reference>
<feature type="chain" id="PRO_5047240810" evidence="8">
    <location>
        <begin position="32"/>
        <end position="521"/>
    </location>
</feature>
<dbReference type="Pfam" id="PF00082">
    <property type="entry name" value="Peptidase_S8"/>
    <property type="match status" value="1"/>
</dbReference>
<dbReference type="PANTHER" id="PTHR43806">
    <property type="entry name" value="PEPTIDASE S8"/>
    <property type="match status" value="1"/>
</dbReference>
<dbReference type="PROSITE" id="PS51829">
    <property type="entry name" value="P_HOMO_B"/>
    <property type="match status" value="1"/>
</dbReference>
<feature type="active site" description="Charge relay system" evidence="5">
    <location>
        <position position="151"/>
    </location>
</feature>
<evidence type="ECO:0000313" key="10">
    <source>
        <dbReference type="EMBL" id="GAA1234003.1"/>
    </source>
</evidence>
<dbReference type="EMBL" id="BAAALN010000005">
    <property type="protein sequence ID" value="GAA1234003.1"/>
    <property type="molecule type" value="Genomic_DNA"/>
</dbReference>
<dbReference type="InterPro" id="IPR034193">
    <property type="entry name" value="PCSK9_ProteinaseK-like"/>
</dbReference>
<feature type="signal peptide" evidence="8">
    <location>
        <begin position="1"/>
        <end position="31"/>
    </location>
</feature>
<keyword evidence="8" id="KW-0732">Signal</keyword>
<dbReference type="InterPro" id="IPR000209">
    <property type="entry name" value="Peptidase_S8/S53_dom"/>
</dbReference>
<evidence type="ECO:0000259" key="9">
    <source>
        <dbReference type="PROSITE" id="PS51829"/>
    </source>
</evidence>
<evidence type="ECO:0000256" key="4">
    <source>
        <dbReference type="ARBA" id="ARBA00022825"/>
    </source>
</evidence>
<proteinExistence type="inferred from homology"/>
<comment type="similarity">
    <text evidence="1 5 6">Belongs to the peptidase S8 family.</text>
</comment>
<evidence type="ECO:0000256" key="6">
    <source>
        <dbReference type="RuleBase" id="RU003355"/>
    </source>
</evidence>
<dbReference type="InterPro" id="IPR022398">
    <property type="entry name" value="Peptidase_S8_His-AS"/>
</dbReference>
<keyword evidence="2 5" id="KW-0645">Protease</keyword>
<comment type="caution">
    <text evidence="10">The sequence shown here is derived from an EMBL/GenBank/DDBJ whole genome shotgun (WGS) entry which is preliminary data.</text>
</comment>
<accession>A0ABP4GQ88</accession>
<feature type="region of interest" description="Disordered" evidence="7">
    <location>
        <begin position="390"/>
        <end position="425"/>
    </location>
</feature>
<dbReference type="Gene3D" id="2.60.120.260">
    <property type="entry name" value="Galactose-binding domain-like"/>
    <property type="match status" value="1"/>
</dbReference>
<dbReference type="Proteomes" id="UP001500653">
    <property type="component" value="Unassembled WGS sequence"/>
</dbReference>
<dbReference type="InterPro" id="IPR010259">
    <property type="entry name" value="S8pro/Inhibitor_I9"/>
</dbReference>
<dbReference type="Gene3D" id="3.40.50.200">
    <property type="entry name" value="Peptidase S8/S53 domain"/>
    <property type="match status" value="1"/>
</dbReference>
<dbReference type="PRINTS" id="PR00723">
    <property type="entry name" value="SUBTILISIN"/>
</dbReference>
<protein>
    <submittedName>
        <fullName evidence="10">Serine protease</fullName>
    </submittedName>
</protein>
<keyword evidence="3 5" id="KW-0378">Hydrolase</keyword>
<dbReference type="SUPFAM" id="SSF52743">
    <property type="entry name" value="Subtilisin-like"/>
    <property type="match status" value="1"/>
</dbReference>
<dbReference type="InterPro" id="IPR036852">
    <property type="entry name" value="Peptidase_S8/S53_dom_sf"/>
</dbReference>
<feature type="active site" description="Charge relay system" evidence="5">
    <location>
        <position position="184"/>
    </location>
</feature>
<dbReference type="PROSITE" id="PS00137">
    <property type="entry name" value="SUBTILASE_HIS"/>
    <property type="match status" value="1"/>
</dbReference>
<dbReference type="InterPro" id="IPR037045">
    <property type="entry name" value="S8pro/Inhibitor_I9_sf"/>
</dbReference>
<dbReference type="Gene3D" id="3.30.70.80">
    <property type="entry name" value="Peptidase S8 propeptide/proteinase inhibitor I9"/>
    <property type="match status" value="1"/>
</dbReference>
<dbReference type="GO" id="GO:0008233">
    <property type="term" value="F:peptidase activity"/>
    <property type="evidence" value="ECO:0007669"/>
    <property type="project" value="UniProtKB-KW"/>
</dbReference>
<dbReference type="SUPFAM" id="SSF54897">
    <property type="entry name" value="Protease propeptides/inhibitors"/>
    <property type="match status" value="1"/>
</dbReference>
<gene>
    <name evidence="10" type="ORF">GCM10009676_16910</name>
</gene>